<dbReference type="PROSITE" id="PS50252">
    <property type="entry name" value="TBOX_3"/>
    <property type="match status" value="1"/>
</dbReference>
<keyword evidence="3 6" id="KW-0238">DNA-binding</keyword>
<dbReference type="InterPro" id="IPR018186">
    <property type="entry name" value="TF_T-box_CS"/>
</dbReference>
<dbReference type="PROSITE" id="PS01283">
    <property type="entry name" value="TBOX_1"/>
    <property type="match status" value="1"/>
</dbReference>
<evidence type="ECO:0000256" key="3">
    <source>
        <dbReference type="ARBA" id="ARBA00023125"/>
    </source>
</evidence>
<evidence type="ECO:0000256" key="5">
    <source>
        <dbReference type="ARBA" id="ARBA00023242"/>
    </source>
</evidence>
<dbReference type="PANTHER" id="PTHR11267:SF190">
    <property type="entry name" value="T-BOX TRANSCRIPTION FACTOR TBX20"/>
    <property type="match status" value="1"/>
</dbReference>
<dbReference type="GO" id="GO:0048731">
    <property type="term" value="P:system development"/>
    <property type="evidence" value="ECO:0007669"/>
    <property type="project" value="UniProtKB-ARBA"/>
</dbReference>
<dbReference type="Gene3D" id="2.60.40.820">
    <property type="entry name" value="Transcription factor, T-box"/>
    <property type="match status" value="1"/>
</dbReference>
<dbReference type="GO" id="GO:0000785">
    <property type="term" value="C:chromatin"/>
    <property type="evidence" value="ECO:0007669"/>
    <property type="project" value="TreeGrafter"/>
</dbReference>
<comment type="subcellular location">
    <subcellularLocation>
        <location evidence="1 6">Nucleus</location>
    </subcellularLocation>
</comment>
<comment type="caution">
    <text evidence="6">Lacks conserved residue(s) required for the propagation of feature annotation.</text>
</comment>
<dbReference type="SMART" id="SM00425">
    <property type="entry name" value="TBOX"/>
    <property type="match status" value="1"/>
</dbReference>
<evidence type="ECO:0000256" key="4">
    <source>
        <dbReference type="ARBA" id="ARBA00023163"/>
    </source>
</evidence>
<evidence type="ECO:0000313" key="8">
    <source>
        <dbReference type="EMBL" id="VDP84799.1"/>
    </source>
</evidence>
<dbReference type="EMBL" id="UZAN01046929">
    <property type="protein sequence ID" value="VDP84799.1"/>
    <property type="molecule type" value="Genomic_DNA"/>
</dbReference>
<keyword evidence="4" id="KW-0804">Transcription</keyword>
<dbReference type="PRINTS" id="PR00937">
    <property type="entry name" value="TBOX"/>
</dbReference>
<dbReference type="GO" id="GO:0000978">
    <property type="term" value="F:RNA polymerase II cis-regulatory region sequence-specific DNA binding"/>
    <property type="evidence" value="ECO:0007669"/>
    <property type="project" value="InterPro"/>
</dbReference>
<reference evidence="10" key="1">
    <citation type="submission" date="2016-06" db="UniProtKB">
        <authorList>
            <consortium name="WormBaseParasite"/>
        </authorList>
    </citation>
    <scope>IDENTIFICATION</scope>
</reference>
<keyword evidence="5 6" id="KW-0539">Nucleus</keyword>
<dbReference type="OrthoDB" id="7442607at2759"/>
<evidence type="ECO:0000313" key="9">
    <source>
        <dbReference type="Proteomes" id="UP000272942"/>
    </source>
</evidence>
<dbReference type="InterPro" id="IPR001699">
    <property type="entry name" value="TF_T-box"/>
</dbReference>
<dbReference type="AlphaFoldDB" id="A0A183AQ75"/>
<dbReference type="GO" id="GO:0000981">
    <property type="term" value="F:DNA-binding transcription factor activity, RNA polymerase II-specific"/>
    <property type="evidence" value="ECO:0007669"/>
    <property type="project" value="TreeGrafter"/>
</dbReference>
<dbReference type="SUPFAM" id="SSF49417">
    <property type="entry name" value="p53-like transcription factors"/>
    <property type="match status" value="1"/>
</dbReference>
<evidence type="ECO:0000256" key="1">
    <source>
        <dbReference type="ARBA" id="ARBA00004123"/>
    </source>
</evidence>
<evidence type="ECO:0000259" key="7">
    <source>
        <dbReference type="PROSITE" id="PS50252"/>
    </source>
</evidence>
<keyword evidence="9" id="KW-1185">Reference proteome</keyword>
<gene>
    <name evidence="8" type="ORF">ECPE_LOCUS9110</name>
</gene>
<dbReference type="Proteomes" id="UP000272942">
    <property type="component" value="Unassembled WGS sequence"/>
</dbReference>
<dbReference type="InterPro" id="IPR046360">
    <property type="entry name" value="T-box_DNA-bd"/>
</dbReference>
<dbReference type="PANTHER" id="PTHR11267">
    <property type="entry name" value="T-BOX PROTEIN-RELATED"/>
    <property type="match status" value="1"/>
</dbReference>
<dbReference type="GO" id="GO:0001708">
    <property type="term" value="P:cell fate specification"/>
    <property type="evidence" value="ECO:0007669"/>
    <property type="project" value="TreeGrafter"/>
</dbReference>
<keyword evidence="2" id="KW-0805">Transcription regulation</keyword>
<proteinExistence type="predicted"/>
<feature type="domain" description="T-box" evidence="7">
    <location>
        <begin position="128"/>
        <end position="302"/>
    </location>
</feature>
<evidence type="ECO:0000256" key="2">
    <source>
        <dbReference type="ARBA" id="ARBA00023015"/>
    </source>
</evidence>
<sequence>MNDGPRPTLTQHPFSFPIGDRSESVSLFAPVSFPFSSPLDLRGPGRTVSFCNPENDSVDTQTINSPPIINNNISTDRSAVWCHSSRGGGRGSKSDQDIVEDATMVVMPTHYVSRGCGAQQLAAVRCHLETRDLWEKFNELGTEMIITKSGRKQWSPIKMIALYYLWVTFLMDIVPVDCKRYRYAYHRSSWLVAGKADPELHLRHYVHPDSPFTGEQLIKQTVSFEKLKLTNNVLDRHGYIILNSMHKYQPRVHLVRRSAVDALTTLPSKSLDSLRPDEIKTFEFAETVFIAVTAYQNQLVSDSVHKYFKYSSNQPRTISRDYLKRNQTRLMKSMYVDCEKFISLGGIRTHAWMRLTL</sequence>
<dbReference type="GO" id="GO:0045893">
    <property type="term" value="P:positive regulation of DNA-templated transcription"/>
    <property type="evidence" value="ECO:0007669"/>
    <property type="project" value="InterPro"/>
</dbReference>
<accession>A0A183AQ75</accession>
<reference evidence="8 9" key="2">
    <citation type="submission" date="2018-11" db="EMBL/GenBank/DDBJ databases">
        <authorList>
            <consortium name="Pathogen Informatics"/>
        </authorList>
    </citation>
    <scope>NUCLEOTIDE SEQUENCE [LARGE SCALE GENOMIC DNA]</scope>
    <source>
        <strain evidence="8 9">Egypt</strain>
    </source>
</reference>
<evidence type="ECO:0000256" key="6">
    <source>
        <dbReference type="PROSITE-ProRule" id="PRU00201"/>
    </source>
</evidence>
<name>A0A183AQ75_9TREM</name>
<protein>
    <submittedName>
        <fullName evidence="10">T-box domain-containing protein</fullName>
    </submittedName>
</protein>
<dbReference type="InterPro" id="IPR008967">
    <property type="entry name" value="p53-like_TF_DNA-bd_sf"/>
</dbReference>
<dbReference type="InterPro" id="IPR036960">
    <property type="entry name" value="T-box_sf"/>
</dbReference>
<organism evidence="10">
    <name type="scientific">Echinostoma caproni</name>
    <dbReference type="NCBI Taxonomy" id="27848"/>
    <lineage>
        <taxon>Eukaryota</taxon>
        <taxon>Metazoa</taxon>
        <taxon>Spiralia</taxon>
        <taxon>Lophotrochozoa</taxon>
        <taxon>Platyhelminthes</taxon>
        <taxon>Trematoda</taxon>
        <taxon>Digenea</taxon>
        <taxon>Plagiorchiida</taxon>
        <taxon>Echinostomata</taxon>
        <taxon>Echinostomatoidea</taxon>
        <taxon>Echinostomatidae</taxon>
        <taxon>Echinostoma</taxon>
    </lineage>
</organism>
<dbReference type="Pfam" id="PF00907">
    <property type="entry name" value="T-box"/>
    <property type="match status" value="1"/>
</dbReference>
<evidence type="ECO:0000313" key="10">
    <source>
        <dbReference type="WBParaSite" id="ECPE_0000913801-mRNA-1"/>
    </source>
</evidence>
<dbReference type="WBParaSite" id="ECPE_0000913801-mRNA-1">
    <property type="protein sequence ID" value="ECPE_0000913801-mRNA-1"/>
    <property type="gene ID" value="ECPE_0000913801"/>
</dbReference>
<dbReference type="GO" id="GO:0005634">
    <property type="term" value="C:nucleus"/>
    <property type="evidence" value="ECO:0007669"/>
    <property type="project" value="UniProtKB-SubCell"/>
</dbReference>